<comment type="caution">
    <text evidence="2">The sequence shown here is derived from an EMBL/GenBank/DDBJ whole genome shotgun (WGS) entry which is preliminary data.</text>
</comment>
<name>A0ABU0FRN0_9BACI</name>
<gene>
    <name evidence="2" type="ORF">J2S25_000744</name>
</gene>
<keyword evidence="3" id="KW-1185">Reference proteome</keyword>
<feature type="compositionally biased region" description="Basic and acidic residues" evidence="1">
    <location>
        <begin position="22"/>
        <end position="33"/>
    </location>
</feature>
<dbReference type="RefSeq" id="WP_307191234.1">
    <property type="nucleotide sequence ID" value="NZ_JAUSUN010000003.1"/>
</dbReference>
<proteinExistence type="predicted"/>
<evidence type="ECO:0000313" key="2">
    <source>
        <dbReference type="EMBL" id="MDQ0412564.1"/>
    </source>
</evidence>
<accession>A0ABU0FRN0</accession>
<protein>
    <submittedName>
        <fullName evidence="2">Uncharacterized protein</fullName>
    </submittedName>
</protein>
<sequence>MTSLGGPKRLEGLGAAAGQYKSEGDLVSPDKRCPPRTPRPVAGGSSTSCASEVRPVKSLFDFIGRTEIEMYSQLPRNTETGDSDKEALFASAGGVEVSEFLGTLDKRLEG</sequence>
<dbReference type="EMBL" id="JAUSUN010000003">
    <property type="protein sequence ID" value="MDQ0412564.1"/>
    <property type="molecule type" value="Genomic_DNA"/>
</dbReference>
<reference evidence="2 3" key="1">
    <citation type="submission" date="2023-07" db="EMBL/GenBank/DDBJ databases">
        <title>Genomic Encyclopedia of Type Strains, Phase IV (KMG-IV): sequencing the most valuable type-strain genomes for metagenomic binning, comparative biology and taxonomic classification.</title>
        <authorList>
            <person name="Goeker M."/>
        </authorList>
    </citation>
    <scope>NUCLEOTIDE SEQUENCE [LARGE SCALE GENOMIC DNA]</scope>
    <source>
        <strain evidence="2 3">DSM 19598</strain>
    </source>
</reference>
<dbReference type="Proteomes" id="UP001242313">
    <property type="component" value="Unassembled WGS sequence"/>
</dbReference>
<evidence type="ECO:0000256" key="1">
    <source>
        <dbReference type="SAM" id="MobiDB-lite"/>
    </source>
</evidence>
<evidence type="ECO:0000313" key="3">
    <source>
        <dbReference type="Proteomes" id="UP001242313"/>
    </source>
</evidence>
<feature type="region of interest" description="Disordered" evidence="1">
    <location>
        <begin position="1"/>
        <end position="50"/>
    </location>
</feature>
<organism evidence="2 3">
    <name type="scientific">Mesobacillus stamsii</name>
    <dbReference type="NCBI Taxonomy" id="225347"/>
    <lineage>
        <taxon>Bacteria</taxon>
        <taxon>Bacillati</taxon>
        <taxon>Bacillota</taxon>
        <taxon>Bacilli</taxon>
        <taxon>Bacillales</taxon>
        <taxon>Bacillaceae</taxon>
        <taxon>Mesobacillus</taxon>
    </lineage>
</organism>